<organism evidence="1 2">
    <name type="scientific">Armillaria borealis</name>
    <dbReference type="NCBI Taxonomy" id="47425"/>
    <lineage>
        <taxon>Eukaryota</taxon>
        <taxon>Fungi</taxon>
        <taxon>Dikarya</taxon>
        <taxon>Basidiomycota</taxon>
        <taxon>Agaricomycotina</taxon>
        <taxon>Agaricomycetes</taxon>
        <taxon>Agaricomycetidae</taxon>
        <taxon>Agaricales</taxon>
        <taxon>Marasmiineae</taxon>
        <taxon>Physalacriaceae</taxon>
        <taxon>Armillaria</taxon>
    </lineage>
</organism>
<protein>
    <submittedName>
        <fullName evidence="1">Uncharacterized protein</fullName>
    </submittedName>
</protein>
<accession>A0AA39JUJ1</accession>
<dbReference type="AlphaFoldDB" id="A0AA39JUJ1"/>
<dbReference type="Proteomes" id="UP001175226">
    <property type="component" value="Unassembled WGS sequence"/>
</dbReference>
<reference evidence="1" key="1">
    <citation type="submission" date="2023-06" db="EMBL/GenBank/DDBJ databases">
        <authorList>
            <consortium name="Lawrence Berkeley National Laboratory"/>
            <person name="Ahrendt S."/>
            <person name="Sahu N."/>
            <person name="Indic B."/>
            <person name="Wong-Bajracharya J."/>
            <person name="Merenyi Z."/>
            <person name="Ke H.-M."/>
            <person name="Monk M."/>
            <person name="Kocsube S."/>
            <person name="Drula E."/>
            <person name="Lipzen A."/>
            <person name="Balint B."/>
            <person name="Henrissat B."/>
            <person name="Andreopoulos B."/>
            <person name="Martin F.M."/>
            <person name="Harder C.B."/>
            <person name="Rigling D."/>
            <person name="Ford K.L."/>
            <person name="Foster G.D."/>
            <person name="Pangilinan J."/>
            <person name="Papanicolaou A."/>
            <person name="Barry K."/>
            <person name="LaButti K."/>
            <person name="Viragh M."/>
            <person name="Koriabine M."/>
            <person name="Yan M."/>
            <person name="Riley R."/>
            <person name="Champramary S."/>
            <person name="Plett K.L."/>
            <person name="Tsai I.J."/>
            <person name="Slot J."/>
            <person name="Sipos G."/>
            <person name="Plett J."/>
            <person name="Nagy L.G."/>
            <person name="Grigoriev I.V."/>
        </authorList>
    </citation>
    <scope>NUCLEOTIDE SEQUENCE</scope>
    <source>
        <strain evidence="1">FPL87.14</strain>
    </source>
</reference>
<evidence type="ECO:0000313" key="2">
    <source>
        <dbReference type="Proteomes" id="UP001175226"/>
    </source>
</evidence>
<sequence length="262" mass="30058">MCRTLNRPSSRIRNAKSGNDWTRSELSAYNILVEEKSLADFFGVDELPPLSDSMNVFSATEDRREAPDDETYKLLHYLDLANRPKPGQEAAVRVFAKEFLQKLGYDAGRRIVMVQQKLPFIVCGTKCSAQTDICILDEDEILLLVQEEKRFDEPDDPESQLVAEAIAAFQHNNIVREMDLHLPKLDEVIFPAIALYGTFPTFYKIRVTSDLDIAVVTGTYPADTTIIHRHIPRLPRRHSEGMKPVDNRKVLIQYFQLFKQFI</sequence>
<evidence type="ECO:0000313" key="1">
    <source>
        <dbReference type="EMBL" id="KAK0446848.1"/>
    </source>
</evidence>
<proteinExistence type="predicted"/>
<dbReference type="EMBL" id="JAUEPT010000013">
    <property type="protein sequence ID" value="KAK0446848.1"/>
    <property type="molecule type" value="Genomic_DNA"/>
</dbReference>
<keyword evidence="2" id="KW-1185">Reference proteome</keyword>
<gene>
    <name evidence="1" type="ORF">EV421DRAFT_1889926</name>
</gene>
<name>A0AA39JUJ1_9AGAR</name>
<comment type="caution">
    <text evidence="1">The sequence shown here is derived from an EMBL/GenBank/DDBJ whole genome shotgun (WGS) entry which is preliminary data.</text>
</comment>